<dbReference type="Pfam" id="PF04445">
    <property type="entry name" value="SAM_MT"/>
    <property type="match status" value="1"/>
</dbReference>
<dbReference type="EMBL" id="CP045798">
    <property type="protein sequence ID" value="QNB45649.1"/>
    <property type="molecule type" value="Genomic_DNA"/>
</dbReference>
<dbReference type="GO" id="GO:0008990">
    <property type="term" value="F:rRNA (guanine-N2-)-methyltransferase activity"/>
    <property type="evidence" value="ECO:0007669"/>
    <property type="project" value="InterPro"/>
</dbReference>
<dbReference type="InterPro" id="IPR029063">
    <property type="entry name" value="SAM-dependent_MTases_sf"/>
</dbReference>
<dbReference type="SUPFAM" id="SSF53335">
    <property type="entry name" value="S-adenosyl-L-methionine-dependent methyltransferases"/>
    <property type="match status" value="1"/>
</dbReference>
<proteinExistence type="predicted"/>
<accession>A0A7G6E0P5</accession>
<evidence type="ECO:0000313" key="1">
    <source>
        <dbReference type="EMBL" id="QNB45649.1"/>
    </source>
</evidence>
<name>A0A7G6E0P5_THEFR</name>
<evidence type="ECO:0000313" key="2">
    <source>
        <dbReference type="Proteomes" id="UP000515847"/>
    </source>
</evidence>
<dbReference type="OrthoDB" id="1653798at2"/>
<dbReference type="KEGG" id="tfr:BR63_04595"/>
<dbReference type="InterPro" id="IPR007536">
    <property type="entry name" value="16SrRNA_methylTrfase_J"/>
</dbReference>
<sequence>MKIAEELDIPYIPRAKNSLQKLKEIYELDYLLVVEQNQVILKGKEVLFWHPSMAVPRLKALREGKNDPMLEAMKLKPGYHVLDCTLGLGSDALVSAYGVGSEGHVTGLESSKYIAFITRWGLENFNGQNTHVKALLSRITVINQRYEEYLKNQPDDRYEVVYFDPMFRKALHNSPSMNALRPLANHHPLEQGSIHEALRVAKFRVVVKEMAGGLEFLRLSPDYVVGGKYSPIAYGVWEKNE</sequence>
<dbReference type="RefSeq" id="WP_051965378.1">
    <property type="nucleotide sequence ID" value="NZ_CP045798.1"/>
</dbReference>
<dbReference type="PANTHER" id="PTHR36112:SF1">
    <property type="entry name" value="RIBOSOMAL RNA SMALL SUBUNIT METHYLTRANSFERASE J"/>
    <property type="match status" value="1"/>
</dbReference>
<reference evidence="1 2" key="1">
    <citation type="journal article" date="2019" name="Front. Microbiol.">
        <title>Thermoanaerosceptrum fracticalcis gen. nov. sp. nov., a Novel Fumarate-Fermenting Microorganism From a Deep Fractured Carbonate Aquifer of the US Great Basin.</title>
        <authorList>
            <person name="Hamilton-Brehm S.D."/>
            <person name="Stewart L.E."/>
            <person name="Zavarin M."/>
            <person name="Caldwell M."/>
            <person name="Lawson P.A."/>
            <person name="Onstott T.C."/>
            <person name="Grzymski J."/>
            <person name="Neveux I."/>
            <person name="Lollar B.S."/>
            <person name="Russell C.E."/>
            <person name="Moser D.P."/>
        </authorList>
    </citation>
    <scope>NUCLEOTIDE SEQUENCE [LARGE SCALE GENOMIC DNA]</scope>
    <source>
        <strain evidence="1 2">DRI-13</strain>
    </source>
</reference>
<organism evidence="1 2">
    <name type="scientific">Thermanaerosceptrum fracticalcis</name>
    <dbReference type="NCBI Taxonomy" id="1712410"/>
    <lineage>
        <taxon>Bacteria</taxon>
        <taxon>Bacillati</taxon>
        <taxon>Bacillota</taxon>
        <taxon>Clostridia</taxon>
        <taxon>Eubacteriales</taxon>
        <taxon>Peptococcaceae</taxon>
        <taxon>Thermanaerosceptrum</taxon>
    </lineage>
</organism>
<evidence type="ECO:0008006" key="3">
    <source>
        <dbReference type="Google" id="ProtNLM"/>
    </source>
</evidence>
<protein>
    <recommendedName>
        <fullName evidence="3">SAM-dependent methyltransferase</fullName>
    </recommendedName>
</protein>
<dbReference type="AlphaFoldDB" id="A0A7G6E0P5"/>
<dbReference type="Proteomes" id="UP000515847">
    <property type="component" value="Chromosome"/>
</dbReference>
<keyword evidence="2" id="KW-1185">Reference proteome</keyword>
<dbReference type="PANTHER" id="PTHR36112">
    <property type="entry name" value="RIBOSOMAL RNA SMALL SUBUNIT METHYLTRANSFERASE J"/>
    <property type="match status" value="1"/>
</dbReference>
<gene>
    <name evidence="1" type="ORF">BR63_04595</name>
</gene>
<dbReference type="Gene3D" id="3.40.50.150">
    <property type="entry name" value="Vaccinia Virus protein VP39"/>
    <property type="match status" value="1"/>
</dbReference>